<dbReference type="InterPro" id="IPR012823">
    <property type="entry name" value="Flagell_FliJ"/>
</dbReference>
<keyword evidence="5" id="KW-1005">Bacterial flagellum biogenesis</keyword>
<evidence type="ECO:0000313" key="9">
    <source>
        <dbReference type="EMBL" id="VAW67902.1"/>
    </source>
</evidence>
<evidence type="ECO:0000256" key="5">
    <source>
        <dbReference type="ARBA" id="ARBA00022795"/>
    </source>
</evidence>
<evidence type="ECO:0008006" key="10">
    <source>
        <dbReference type="Google" id="ProtNLM"/>
    </source>
</evidence>
<evidence type="ECO:0000256" key="1">
    <source>
        <dbReference type="ARBA" id="ARBA00004413"/>
    </source>
</evidence>
<keyword evidence="2" id="KW-0813">Transport</keyword>
<keyword evidence="3" id="KW-1003">Cell membrane</keyword>
<evidence type="ECO:0000256" key="8">
    <source>
        <dbReference type="ARBA" id="ARBA00023225"/>
    </source>
</evidence>
<keyword evidence="6" id="KW-0653">Protein transport</keyword>
<evidence type="ECO:0000256" key="4">
    <source>
        <dbReference type="ARBA" id="ARBA00022500"/>
    </source>
</evidence>
<reference evidence="9" key="1">
    <citation type="submission" date="2018-06" db="EMBL/GenBank/DDBJ databases">
        <authorList>
            <person name="Zhirakovskaya E."/>
        </authorList>
    </citation>
    <scope>NUCLEOTIDE SEQUENCE</scope>
</reference>
<evidence type="ECO:0000256" key="7">
    <source>
        <dbReference type="ARBA" id="ARBA00023136"/>
    </source>
</evidence>
<dbReference type="EMBL" id="UOFJ01000300">
    <property type="protein sequence ID" value="VAW67902.1"/>
    <property type="molecule type" value="Genomic_DNA"/>
</dbReference>
<dbReference type="GO" id="GO:0015031">
    <property type="term" value="P:protein transport"/>
    <property type="evidence" value="ECO:0007669"/>
    <property type="project" value="UniProtKB-KW"/>
</dbReference>
<dbReference type="Gene3D" id="1.10.287.1700">
    <property type="match status" value="1"/>
</dbReference>
<evidence type="ECO:0000256" key="6">
    <source>
        <dbReference type="ARBA" id="ARBA00022927"/>
    </source>
</evidence>
<dbReference type="GO" id="GO:0006935">
    <property type="term" value="P:chemotaxis"/>
    <property type="evidence" value="ECO:0007669"/>
    <property type="project" value="UniProtKB-KW"/>
</dbReference>
<evidence type="ECO:0000256" key="2">
    <source>
        <dbReference type="ARBA" id="ARBA00022448"/>
    </source>
</evidence>
<dbReference type="GO" id="GO:0005886">
    <property type="term" value="C:plasma membrane"/>
    <property type="evidence" value="ECO:0007669"/>
    <property type="project" value="UniProtKB-SubCell"/>
</dbReference>
<dbReference type="PANTHER" id="PTHR38786:SF1">
    <property type="entry name" value="FLAGELLAR FLIJ PROTEIN"/>
    <property type="match status" value="1"/>
</dbReference>
<accession>A0A3B0XXL4</accession>
<name>A0A3B0XXL4_9ZZZZ</name>
<dbReference type="NCBIfam" id="TIGR02473">
    <property type="entry name" value="flagell_FliJ"/>
    <property type="match status" value="1"/>
</dbReference>
<evidence type="ECO:0000256" key="3">
    <source>
        <dbReference type="ARBA" id="ARBA00022475"/>
    </source>
</evidence>
<dbReference type="PANTHER" id="PTHR38786">
    <property type="entry name" value="FLAGELLAR FLIJ PROTEIN"/>
    <property type="match status" value="1"/>
</dbReference>
<proteinExistence type="predicted"/>
<dbReference type="AlphaFoldDB" id="A0A3B0XXL4"/>
<dbReference type="GO" id="GO:0044781">
    <property type="term" value="P:bacterial-type flagellum organization"/>
    <property type="evidence" value="ECO:0007669"/>
    <property type="project" value="UniProtKB-KW"/>
</dbReference>
<comment type="subcellular location">
    <subcellularLocation>
        <location evidence="1">Cell membrane</location>
        <topology evidence="1">Peripheral membrane protein</topology>
        <orientation evidence="1">Cytoplasmic side</orientation>
    </subcellularLocation>
</comment>
<gene>
    <name evidence="9" type="ORF">MNBD_GAMMA10-599</name>
</gene>
<dbReference type="GO" id="GO:0009288">
    <property type="term" value="C:bacterial-type flagellum"/>
    <property type="evidence" value="ECO:0007669"/>
    <property type="project" value="InterPro"/>
</dbReference>
<sequence length="152" mass="17467">MRSKRIKPIASHADQLQQQAVQVYVAAQQHVIEAQLQLEQLIEYRSEYSANRVNGAGNALGNAVGNATQLRDYQLFLQKINTSIEQSKTNIEQQKLLCEQQKLNWLKTRSRSKALQAVIKKYQLNEAKVQARIEQKEQDEYAGRISRLKTND</sequence>
<keyword evidence="4" id="KW-0145">Chemotaxis</keyword>
<protein>
    <recommendedName>
        <fullName evidence="10">Flagellar FliJ protein</fullName>
    </recommendedName>
</protein>
<dbReference type="GO" id="GO:0071973">
    <property type="term" value="P:bacterial-type flagellum-dependent cell motility"/>
    <property type="evidence" value="ECO:0007669"/>
    <property type="project" value="InterPro"/>
</dbReference>
<keyword evidence="8" id="KW-1006">Bacterial flagellum protein export</keyword>
<keyword evidence="7" id="KW-0472">Membrane</keyword>
<dbReference type="Pfam" id="PF02050">
    <property type="entry name" value="FliJ"/>
    <property type="match status" value="1"/>
</dbReference>
<dbReference type="InterPro" id="IPR052570">
    <property type="entry name" value="FliJ"/>
</dbReference>
<organism evidence="9">
    <name type="scientific">hydrothermal vent metagenome</name>
    <dbReference type="NCBI Taxonomy" id="652676"/>
    <lineage>
        <taxon>unclassified sequences</taxon>
        <taxon>metagenomes</taxon>
        <taxon>ecological metagenomes</taxon>
    </lineage>
</organism>
<dbReference type="InterPro" id="IPR053716">
    <property type="entry name" value="Flag_assembly_chemotaxis_eff"/>
</dbReference>